<sequence>MYDEWPVISFPRRHDGNLLSMFTKEARENVVALLMKEISDHVSCTASSRLRIENEEDLTWIMKVITYSLSLSFTPDKEYNALHAAVQTCTAWSTILTQQPHCSVPKPLASNREKYIEQIFQAMEAVFFRRTQPFSFTFNPESELCVCRQALEIRSILESVRDVTAGSLSEHMEFVWMVTLRFLLASSDSLLSGQSIDDGVCTLMGPAVIETLLNQWIRAARLQYIPSPSYWKTLSLCMKRWRHQIAVLESWSRKIISLTVLVVQGLYGTEYCLCDAIDEEVKLMSISNGKMTKAEQESVLHQCWILVMHLLGNPSDIIEFNPTGQGSLSLDPIEALVVAGGKMDTYGRPHCTESDSSLNPQISGRLRLCFFIACMAVSKVVDVFYGDANSSVSFRESAELRRMLEEPSRRFTDARSRQPHHRDQLQQRSNSGPTSADEVNGGLDVITPGSAAVVDSDGADSLVSSQVMKNSSGTQSSLQPTKSHALSDLSMPSNTAGNVSMNRSASDMPHHQAKPTSGQIVWHYLKRNKVHPAYIGTRQPRLARMLDMFMEWLVQSAIVKPVCLAKDGFSDVISQRSTSSVGMDEQATDSTAAGSGGESSHVSTSDSAVNRRHVAYSTSSSDVHSSFLGDKMEIDGISAGRAAAIGTLCRIICSKMSDEIVPETQLAQFYKLIYECLLEKDRLILCTFFYFGSDIFRLGLRGVHVLLPLFINALDTILVESSKLRLHPSIDEVEMRRICLQALSSVISWPTTFGPARIPDPSHYSFSSSGGFMEEHSTSFIELRSKIHRTLIASLRNENDPTNLYLSLSMCNILCEESCNYDLCNVPNDGVKKTDSPTDEYYTICILRSVVSAICDNLCKPHWSSELSVCLSALDCLNAISNLNPVMLFPRKDVSTGSLIVTSLCRFIDTQLSRPPPYHSRDLHSSVVAAYGSLAVWLCASPVLMETEACLNTVAETIEFGLTGGKNLPVNESRPASKRVQDAAEYLLHKLFSAVGHPQIDEIVDEKTLSSKYSSNGVKPESFRHFLIKKSTLISLHEATYLTALSQGAPTVFAVVRTPYHNASAFVAKLRGGQSDRSGGSNEYYPEWPKLKCTEKPKEPLFSPLLIPSEFSSPECKLDSVIPSLKPNADSDYILSELREIRKRMAKGESCVEGSDKRNVWLQKTMQLQLQHPFQILPKPKAVDVGRVFLYDMGFISEETYANNDFVMLDSSNSSEFYNDLHQLVDRCPVRLLLSIYVFYVARGQRVAADILKNGEHIETTSGEFCELLSELGEGVDVANHLHWTGNWKTAFSNRLGSKEDSKNTDHYTLDGQEHCLWWADAHVEIAYTVPTEKCKSKIGEIAQTFDHSHRRTAETDSVFCYRDSDVRAKLSQGVVSESVFFSDASNEIDRQRAPPPGAHRRDGKKNSQSSVNSDVFNSGATNDRGYTTIPKRSSDQRILIVWLESIEDMNYFPLEAMTVYTHNNASRSQQCQTTDLIVLFLNQLENGLVLVRVKGAWTKYGLPGPLFDGCVVSNRSLPLLIRKTAVSIVRKSTVELENYQMASLRRKQRIQEFARRYSIKQSYTDALERLMNEYSETLSAPS</sequence>
<reference evidence="4 5" key="1">
    <citation type="submission" date="2024-08" db="EMBL/GenBank/DDBJ databases">
        <title>Gnathostoma spinigerum genome.</title>
        <authorList>
            <person name="Gonzalez-Bertolin B."/>
            <person name="Monzon S."/>
            <person name="Zaballos A."/>
            <person name="Jimenez P."/>
            <person name="Dekumyoy P."/>
            <person name="Varona S."/>
            <person name="Cuesta I."/>
            <person name="Sumanam S."/>
            <person name="Adisakwattana P."/>
            <person name="Gasser R.B."/>
            <person name="Hernandez-Gonzalez A."/>
            <person name="Young N.D."/>
            <person name="Perteguer M.J."/>
        </authorList>
    </citation>
    <scope>NUCLEOTIDE SEQUENCE [LARGE SCALE GENOMIC DNA]</scope>
    <source>
        <strain evidence="4">AL3</strain>
        <tissue evidence="4">Liver</tissue>
    </source>
</reference>
<gene>
    <name evidence="4" type="ORF">AB6A40_000184</name>
</gene>
<dbReference type="PROSITE" id="PS50085">
    <property type="entry name" value="RAPGAP"/>
    <property type="match status" value="1"/>
</dbReference>
<keyword evidence="5" id="KW-1185">Reference proteome</keyword>
<dbReference type="SUPFAM" id="SSF48371">
    <property type="entry name" value="ARM repeat"/>
    <property type="match status" value="1"/>
</dbReference>
<dbReference type="InterPro" id="IPR000331">
    <property type="entry name" value="Rap/Ran_GAP_dom"/>
</dbReference>
<dbReference type="PANTHER" id="PTHR21344">
    <property type="entry name" value="RAL GTPASE-ACTIVATING PROTEIN SUBUNIT BETA"/>
    <property type="match status" value="1"/>
</dbReference>
<feature type="compositionally biased region" description="Polar residues" evidence="2">
    <location>
        <begin position="588"/>
        <end position="608"/>
    </location>
</feature>
<organism evidence="4 5">
    <name type="scientific">Gnathostoma spinigerum</name>
    <dbReference type="NCBI Taxonomy" id="75299"/>
    <lineage>
        <taxon>Eukaryota</taxon>
        <taxon>Metazoa</taxon>
        <taxon>Ecdysozoa</taxon>
        <taxon>Nematoda</taxon>
        <taxon>Chromadorea</taxon>
        <taxon>Rhabditida</taxon>
        <taxon>Spirurina</taxon>
        <taxon>Gnathostomatomorpha</taxon>
        <taxon>Gnathostomatoidea</taxon>
        <taxon>Gnathostomatidae</taxon>
        <taxon>Gnathostoma</taxon>
    </lineage>
</organism>
<feature type="compositionally biased region" description="Basic and acidic residues" evidence="2">
    <location>
        <begin position="405"/>
        <end position="425"/>
    </location>
</feature>
<dbReference type="Proteomes" id="UP001608902">
    <property type="component" value="Unassembled WGS sequence"/>
</dbReference>
<protein>
    <recommendedName>
        <fullName evidence="3">Rap-GAP domain-containing protein</fullName>
    </recommendedName>
</protein>
<feature type="domain" description="Rap-GAP" evidence="3">
    <location>
        <begin position="1222"/>
        <end position="1475"/>
    </location>
</feature>
<dbReference type="InterPro" id="IPR046859">
    <property type="entry name" value="RGPA/RALGAPB_N"/>
</dbReference>
<accession>A0ABD6E1K1</accession>
<dbReference type="GO" id="GO:0005096">
    <property type="term" value="F:GTPase activator activity"/>
    <property type="evidence" value="ECO:0007669"/>
    <property type="project" value="UniProtKB-KW"/>
</dbReference>
<dbReference type="InterPro" id="IPR039930">
    <property type="entry name" value="RALGAPB"/>
</dbReference>
<dbReference type="PANTHER" id="PTHR21344:SF1">
    <property type="entry name" value="RAL GTPASE-ACTIVATING PROTEIN SUBUNIT BETA"/>
    <property type="match status" value="1"/>
</dbReference>
<evidence type="ECO:0000313" key="4">
    <source>
        <dbReference type="EMBL" id="MFH4973475.1"/>
    </source>
</evidence>
<feature type="region of interest" description="Disordered" evidence="2">
    <location>
        <begin position="1387"/>
        <end position="1429"/>
    </location>
</feature>
<evidence type="ECO:0000256" key="1">
    <source>
        <dbReference type="ARBA" id="ARBA00022468"/>
    </source>
</evidence>
<evidence type="ECO:0000259" key="3">
    <source>
        <dbReference type="PROSITE" id="PS50085"/>
    </source>
</evidence>
<dbReference type="InterPro" id="IPR035974">
    <property type="entry name" value="Rap/Ran-GAP_sf"/>
</dbReference>
<name>A0ABD6E1K1_9BILA</name>
<feature type="compositionally biased region" description="Polar residues" evidence="2">
    <location>
        <begin position="1407"/>
        <end position="1426"/>
    </location>
</feature>
<dbReference type="SUPFAM" id="SSF111347">
    <property type="entry name" value="Rap/Ran-GAP"/>
    <property type="match status" value="1"/>
</dbReference>
<comment type="caution">
    <text evidence="4">The sequence shown here is derived from an EMBL/GenBank/DDBJ whole genome shotgun (WGS) entry which is preliminary data.</text>
</comment>
<dbReference type="EMBL" id="JBGFUD010000044">
    <property type="protein sequence ID" value="MFH4973475.1"/>
    <property type="molecule type" value="Genomic_DNA"/>
</dbReference>
<keyword evidence="1" id="KW-0343">GTPase activation</keyword>
<evidence type="ECO:0000256" key="2">
    <source>
        <dbReference type="SAM" id="MobiDB-lite"/>
    </source>
</evidence>
<feature type="region of interest" description="Disordered" evidence="2">
    <location>
        <begin position="405"/>
        <end position="450"/>
    </location>
</feature>
<evidence type="ECO:0000313" key="5">
    <source>
        <dbReference type="Proteomes" id="UP001608902"/>
    </source>
</evidence>
<dbReference type="Pfam" id="PF20412">
    <property type="entry name" value="RALGAPB_N"/>
    <property type="match status" value="1"/>
</dbReference>
<feature type="region of interest" description="Disordered" evidence="2">
    <location>
        <begin position="466"/>
        <end position="497"/>
    </location>
</feature>
<dbReference type="Gene3D" id="3.40.50.11210">
    <property type="entry name" value="Rap/Ran-GAP"/>
    <property type="match status" value="1"/>
</dbReference>
<feature type="region of interest" description="Disordered" evidence="2">
    <location>
        <begin position="576"/>
        <end position="608"/>
    </location>
</feature>
<dbReference type="InterPro" id="IPR016024">
    <property type="entry name" value="ARM-type_fold"/>
</dbReference>
<proteinExistence type="predicted"/>